<gene>
    <name evidence="2" type="ORF">SAMN05216323_10488</name>
</gene>
<evidence type="ECO:0000256" key="1">
    <source>
        <dbReference type="SAM" id="Phobius"/>
    </source>
</evidence>
<evidence type="ECO:0000313" key="2">
    <source>
        <dbReference type="EMBL" id="SDC74430.1"/>
    </source>
</evidence>
<proteinExistence type="predicted"/>
<feature type="transmembrane region" description="Helical" evidence="1">
    <location>
        <begin position="34"/>
        <end position="55"/>
    </location>
</feature>
<keyword evidence="1" id="KW-0812">Transmembrane</keyword>
<organism evidence="2 3">
    <name type="scientific">Williamwhitmania taraxaci</name>
    <dbReference type="NCBI Taxonomy" id="1640674"/>
    <lineage>
        <taxon>Bacteria</taxon>
        <taxon>Pseudomonadati</taxon>
        <taxon>Bacteroidota</taxon>
        <taxon>Bacteroidia</taxon>
        <taxon>Bacteroidales</taxon>
        <taxon>Williamwhitmaniaceae</taxon>
        <taxon>Williamwhitmania</taxon>
    </lineage>
</organism>
<protein>
    <submittedName>
        <fullName evidence="2">Uncharacterized protein</fullName>
    </submittedName>
</protein>
<keyword evidence="3" id="KW-1185">Reference proteome</keyword>
<dbReference type="AlphaFoldDB" id="A0A1G6P2C9"/>
<accession>A0A1G6P2C9</accession>
<dbReference type="EMBL" id="FMYP01000048">
    <property type="protein sequence ID" value="SDC74430.1"/>
    <property type="molecule type" value="Genomic_DNA"/>
</dbReference>
<name>A0A1G6P2C9_9BACT</name>
<sequence length="1096" mass="129390">MKLTITLPLFFKKNTLLRYLNMEKQHQTNGRKRLFRAAQVAVWLLFGLTIPVAGFSQPDSVNTKMKFDFGITRDRNINLWPIFKRTKSDIESDRQVIFPIYQSHQNFKRGEKSLRILPVYWSDSSAKEETKRFISVYYPSLIHKSNNKRKQIKTFTLLEIAPRVNVLEFAKSKDGLVIQNNLLFFVWYKNNMITKHLYLIGFPAYWQYSNPTKESTTLLPLFSYGKYANKQKQYFAATPLFWHFSSLNQSSNLLFPIWWNRTVRVGDNLEKQRLLFPIYFSSKDQSTSNHIIFPLVWSLNNSRYKSLTIAPLISTGCSANGVRRHLMLSPLFWQFKSDVSESTTLFPFVWSHKWKSRTEESSSLVLFPLYWSEANSESQYQIVLPFIYNFNSKNYHTFTFAPFFSVGKTPNGASSHAIVTPLFWHFKSPGRSSNTLLPIWWHRKVGEGEEAKTTSVVFPLYWAWQRQTYGGNILFPLVWRFNNPDYRTFTFAPFYSKGKSSDGKRSYLAATPFYWRFTTEQGEGQLLFPLWYQKDKATASGDSSTSRVAFLYWNYRDAGRNHYGVFPLLWRFQNQTRQSFSIFPLYTHSQTTDGLKSYTAVTPLFWHFAKPQRSSSILFPIWWSRNSGQGGNASYTRLLIPLYYGKKDSLRNNHVAFPIVWSFRNPNYRSLTVLPLFSKGNDTNGDYKHLVVTPLFWYFQKPNGFTTTLFPLVWHSENGNKTTNTIFPVYWSLNDGWRNHRVVFPFVWNFTTPEYRSLTMAPIFSVGKNNDTQSSYYAISPLYWHFKNLKGHNTTLFPVWWSGSSGDSLHTKKYDVLFPLVWSFRKPNHTTNIVFPLIWSFNNPRNRSFTLAPLYSQGTRRNGNRHLMVTPLFWNINTKATHRQMLFPLYSSYSDTAKTKRFDILLVAIRHQSTPTSSDLSILWPIIEHDKAPNYRYFRIAPIVWSKKSAASSYFTIQPFYYHSIDTTRETYRILWELYTFKNQMGVKKSNGVLWKVVTWDRYPNGDRSFRFMHLLYSNVKLQGKEEKSLFPLYYFTKEDNGNRSRSVAFYFYNSFKRLIPSTNDYYQEERIFWFIRLRSNYQMLKDKGVLNNRRL</sequence>
<keyword evidence="1" id="KW-0472">Membrane</keyword>
<reference evidence="2 3" key="1">
    <citation type="submission" date="2016-09" db="EMBL/GenBank/DDBJ databases">
        <authorList>
            <person name="Capua I."/>
            <person name="De Benedictis P."/>
            <person name="Joannis T."/>
            <person name="Lombin L.H."/>
            <person name="Cattoli G."/>
        </authorList>
    </citation>
    <scope>NUCLEOTIDE SEQUENCE [LARGE SCALE GENOMIC DNA]</scope>
    <source>
        <strain evidence="2 3">A7P-90m</strain>
    </source>
</reference>
<evidence type="ECO:0000313" key="3">
    <source>
        <dbReference type="Proteomes" id="UP000199452"/>
    </source>
</evidence>
<keyword evidence="1" id="KW-1133">Transmembrane helix</keyword>
<dbReference type="Proteomes" id="UP000199452">
    <property type="component" value="Unassembled WGS sequence"/>
</dbReference>